<feature type="region of interest" description="Disordered" evidence="3">
    <location>
        <begin position="205"/>
        <end position="224"/>
    </location>
</feature>
<evidence type="ECO:0000256" key="1">
    <source>
        <dbReference type="ARBA" id="ARBA00004370"/>
    </source>
</evidence>
<comment type="caution">
    <text evidence="5">The sequence shown here is derived from an EMBL/GenBank/DDBJ whole genome shotgun (WGS) entry which is preliminary data.</text>
</comment>
<feature type="region of interest" description="Disordered" evidence="3">
    <location>
        <begin position="1"/>
        <end position="41"/>
    </location>
</feature>
<feature type="compositionally biased region" description="Polar residues" evidence="3">
    <location>
        <begin position="12"/>
        <end position="25"/>
    </location>
</feature>
<feature type="compositionally biased region" description="Polar residues" evidence="3">
    <location>
        <begin position="205"/>
        <end position="217"/>
    </location>
</feature>
<evidence type="ECO:0000256" key="3">
    <source>
        <dbReference type="SAM" id="MobiDB-lite"/>
    </source>
</evidence>
<comment type="subcellular location">
    <subcellularLocation>
        <location evidence="1">Membrane</location>
    </subcellularLocation>
</comment>
<dbReference type="Gene3D" id="2.130.10.10">
    <property type="entry name" value="YVTN repeat-like/Quinoprotein amine dehydrogenase"/>
    <property type="match status" value="1"/>
</dbReference>
<dbReference type="EMBL" id="MCBQ01013182">
    <property type="protein sequence ID" value="RKF64540.1"/>
    <property type="molecule type" value="Genomic_DNA"/>
</dbReference>
<dbReference type="GO" id="GO:0006886">
    <property type="term" value="P:intracellular protein transport"/>
    <property type="evidence" value="ECO:0007669"/>
    <property type="project" value="InterPro"/>
</dbReference>
<evidence type="ECO:0000256" key="2">
    <source>
        <dbReference type="ARBA" id="ARBA00023136"/>
    </source>
</evidence>
<dbReference type="PANTHER" id="PTHR22746:SF10">
    <property type="entry name" value="GUANINE NUCLEOTIDE EXCHANGE FACTOR SUBUNIT RIC1"/>
    <property type="match status" value="1"/>
</dbReference>
<dbReference type="InterPro" id="IPR036322">
    <property type="entry name" value="WD40_repeat_dom_sf"/>
</dbReference>
<organism evidence="5 6">
    <name type="scientific">Golovinomyces cichoracearum</name>
    <dbReference type="NCBI Taxonomy" id="62708"/>
    <lineage>
        <taxon>Eukaryota</taxon>
        <taxon>Fungi</taxon>
        <taxon>Dikarya</taxon>
        <taxon>Ascomycota</taxon>
        <taxon>Pezizomycotina</taxon>
        <taxon>Leotiomycetes</taxon>
        <taxon>Erysiphales</taxon>
        <taxon>Erysiphaceae</taxon>
        <taxon>Golovinomyces</taxon>
    </lineage>
</organism>
<dbReference type="Pfam" id="PF07064">
    <property type="entry name" value="RIC1"/>
    <property type="match status" value="1"/>
</dbReference>
<dbReference type="Pfam" id="PF25440">
    <property type="entry name" value="Beta-prop_RIC1_2nd"/>
    <property type="match status" value="1"/>
</dbReference>
<keyword evidence="2" id="KW-0472">Membrane</keyword>
<dbReference type="InterPro" id="IPR015943">
    <property type="entry name" value="WD40/YVTN_repeat-like_dom_sf"/>
</dbReference>
<dbReference type="GO" id="GO:0000139">
    <property type="term" value="C:Golgi membrane"/>
    <property type="evidence" value="ECO:0007669"/>
    <property type="project" value="TreeGrafter"/>
</dbReference>
<gene>
    <name evidence="5" type="ORF">GcM3_131009</name>
</gene>
<feature type="compositionally biased region" description="Basic and acidic residues" evidence="3">
    <location>
        <begin position="28"/>
        <end position="41"/>
    </location>
</feature>
<evidence type="ECO:0000259" key="4">
    <source>
        <dbReference type="Pfam" id="PF07064"/>
    </source>
</evidence>
<dbReference type="AlphaFoldDB" id="A0A420I4C7"/>
<feature type="domain" description="RIC1 C-terminal alpha solenoid region" evidence="4">
    <location>
        <begin position="875"/>
        <end position="1044"/>
    </location>
</feature>
<dbReference type="InterPro" id="IPR009771">
    <property type="entry name" value="RIC1_C"/>
</dbReference>
<keyword evidence="6" id="KW-1185">Reference proteome</keyword>
<evidence type="ECO:0000313" key="5">
    <source>
        <dbReference type="EMBL" id="RKF64540.1"/>
    </source>
</evidence>
<evidence type="ECO:0000313" key="6">
    <source>
        <dbReference type="Proteomes" id="UP000283383"/>
    </source>
</evidence>
<dbReference type="GO" id="GO:0042147">
    <property type="term" value="P:retrograde transport, endosome to Golgi"/>
    <property type="evidence" value="ECO:0007669"/>
    <property type="project" value="TreeGrafter"/>
</dbReference>
<name>A0A420I4C7_9PEZI</name>
<dbReference type="GO" id="GO:0005829">
    <property type="term" value="C:cytosol"/>
    <property type="evidence" value="ECO:0007669"/>
    <property type="project" value="TreeGrafter"/>
</dbReference>
<sequence length="1062" mass="119395">MYWPTGAPRVYSASSNKSSKNQTIDSNDEAKQYHESKGDDDFRKNISKFFFQKVKEIKKISQHDPESGSSTPAIQDNCTSSVKSIDQDCQSPHFSTRQNSEEISCSYLDDQPLLSLKVSRSGHLFAVITSVGLTVWQTKPTAILAVFVRSKKSLMSYGSNVSLLMRPDSTIFVILTTYGYLITYTLATNPNNRVYKPLFPKSTSSQTRIQSKSSGTRSRVEDGVLWGPGEGDGAREMSINFRLVIQVDAGAVKALALDDELIVATKEPAAVQCIKWVPDSSGSQTSTVLLSKMDWLPNKTSIIDLIHDCPMNLSAWITSDGKAYAVQKFKDTKNVETSHQMFRGFCFHTPTSSGKFAIKAAINARFSLIAIGCVDGTIQIYTAKDYIGNIPPSHTNKSNVDEYTSGSITCLTYSPDGYCLFVGYEKGWAMWSVFGKPGATSFEDDNTTSQKQKEGWLLGVREAVWMGGGLEILMISPEDHRIWSLEMIRSAISNCYGPANSSRILLQTTSTIAVYRGNDLPAINAMSNESSLWHVAQLPSSYLADQWPMRYSVISSDGRYVAVAGRRGLTHYSVSSRRWKTFADEIMENEFQIRGGMCWHQHILVAAIEAERVYQLRLFSREADLSTSSTLHSETLPAPIVLITPSGDDSLLVYTYDNILYHYIFTQLSGELRIVQVGQIAFHGIVRSPARVRGLSWILPEDESFYDDPSLEVACATVLFLVDGKLVLLQPFLNEESELRYDMRVIAQNIEYYALTKEPRRLTSLDQENGLYISSVDKDNPKTNMVTESCLTNSLWMFEGAEIKGWINFQDVLQSTYSEISREIPPMVSIPVDFYPLSVLLERGVIVGLESELVQRRDTNFSLFKLAIRTQLFIPHVLEFHLSRSDHFAALNLAQKYQNLNYFAHSLETLLNNILTREVDSNTIPEKSLLPQIISFLSLFPQNLDIIVQCTRKNEIRSWNFLYKFLPPPQELFDESLRKGSLKTAAGYMLVLQSFGEMKISHDQFNRLFLKAKNEGDWMLCKELADFLIALDQSGATLCKAMEMLELKSPKQESKQANICSP</sequence>
<protein>
    <submittedName>
        <fullName evidence="5">RAB6A-GEF complex partner protein 1</fullName>
    </submittedName>
</protein>
<dbReference type="SUPFAM" id="SSF50978">
    <property type="entry name" value="WD40 repeat-like"/>
    <property type="match status" value="2"/>
</dbReference>
<reference evidence="5 6" key="1">
    <citation type="journal article" date="2018" name="BMC Genomics">
        <title>Comparative genome analyses reveal sequence features reflecting distinct modes of host-adaptation between dicot and monocot powdery mildew.</title>
        <authorList>
            <person name="Wu Y."/>
            <person name="Ma X."/>
            <person name="Pan Z."/>
            <person name="Kale S.D."/>
            <person name="Song Y."/>
            <person name="King H."/>
            <person name="Zhang Q."/>
            <person name="Presley C."/>
            <person name="Deng X."/>
            <person name="Wei C.I."/>
            <person name="Xiao S."/>
        </authorList>
    </citation>
    <scope>NUCLEOTIDE SEQUENCE [LARGE SCALE GENOMIC DNA]</scope>
    <source>
        <strain evidence="5">UMSG3</strain>
    </source>
</reference>
<dbReference type="InterPro" id="IPR040096">
    <property type="entry name" value="Ric1"/>
</dbReference>
<dbReference type="Proteomes" id="UP000283383">
    <property type="component" value="Unassembled WGS sequence"/>
</dbReference>
<dbReference type="STRING" id="62708.A0A420I4C7"/>
<dbReference type="GO" id="GO:0034066">
    <property type="term" value="C:Ric1-Rgp1 guanyl-nucleotide exchange factor complex"/>
    <property type="evidence" value="ECO:0007669"/>
    <property type="project" value="InterPro"/>
</dbReference>
<accession>A0A420I4C7</accession>
<dbReference type="PANTHER" id="PTHR22746">
    <property type="entry name" value="RAB6A-GEF COMPLEX PARTNER PROTEIN 1"/>
    <property type="match status" value="1"/>
</dbReference>
<proteinExistence type="predicted"/>